<protein>
    <submittedName>
        <fullName evidence="3">Helicase</fullName>
    </submittedName>
</protein>
<dbReference type="CDD" id="cd17926">
    <property type="entry name" value="DEXHc_RE"/>
    <property type="match status" value="1"/>
</dbReference>
<dbReference type="InterPro" id="IPR014001">
    <property type="entry name" value="Helicase_ATP-bd"/>
</dbReference>
<dbReference type="Pfam" id="PF22548">
    <property type="entry name" value="AEP-TOTE"/>
    <property type="match status" value="1"/>
</dbReference>
<dbReference type="InterPro" id="IPR006935">
    <property type="entry name" value="Helicase/UvrB_N"/>
</dbReference>
<dbReference type="Pfam" id="PF04851">
    <property type="entry name" value="ResIII"/>
    <property type="match status" value="1"/>
</dbReference>
<keyword evidence="3" id="KW-0547">Nucleotide-binding</keyword>
<sequence>MDKLPTYQELLAINRQLVAENEQLRKENAKLGELVKSIVEVGEETKSVETNSDSKDTKPVFQEKKLIVTSCLSLEEKVTLFSSLFKGREDVFAKRWYSKASGKSGYQPVCLNEWNRQFCNKKKYKCAQCPNRHFKNLEYEDIYKHLEGKDTDGCDVIGIYVVLDGNQCNFLCVDFDDKQCAHGYKNDVLVFVDVCKSWDIPCSIERSRSGNGAHVWIFFKEPLAAIKARKLGNAILTEAMNRDGRVSLKSYDRVFPSQDYLPEGGLGNLVALPLQGKARKNGNSVFVDETFTPFEEQWAYLLNVEKVSEPFIDEVLALHGLSSELGELSTTSESKPWEAPVAQKITNEDFPKEVVCVKSDMLYVSQVGLSGKVLNHIKRIASFKNPEFYTKQGMRLSTYNIPRIISCADILEEYIALPRGCEDVVVELLMNNHVHYRMKDETNLGKPISVKFKGELREEQDAAIASLMAHNTGVLNGTTAFGKTVTAIGLISKRKVNTLILVHTKALLEQWKSRLEEFLDIDYVEEHTSHKRGRKIAFSPFGTLDSNGNRLRGMVDIVLIQSCFDDKEVRPFVRDYGMVIVDECHHVSAVNFEHVLKRCNARYVYGLTATPIRKDGHQPIIFMQCGPIRYSADAKMQMASQTFERLLIPRFTSYRELADDKTMYIQILQRMVDDDYRNRLIAADVCKVLDEGRSPIVLTSLTSHVVILSAMLADCCKNVITLIGSESVKEKRLKMEHLQNVPKEEALVIIATGKYVGEGFDCPRLDTLFLALPISWKGIVAQYAGRLHRNYPGKKLVLVYDYIDIHIPMCDVMYKRRLKGYASVGYKIQQNDSKDLFGIGQGVIFNGKNYQNLFFADLSKASKSVIISATKLWFAKRAPILELLADLSARGVEVIVFTRQLSDKDKILLNSVQVNVKEKLSLHTAIIDKSIVWYGSVNYLGYNAEDDNAIKIADSFIAEEVIKILYE</sequence>
<dbReference type="InterPro" id="IPR054347">
    <property type="entry name" value="TOTE_primase"/>
</dbReference>
<evidence type="ECO:0000256" key="1">
    <source>
        <dbReference type="SAM" id="Coils"/>
    </source>
</evidence>
<dbReference type="EMBL" id="QSUL01000003">
    <property type="protein sequence ID" value="RGN38135.1"/>
    <property type="molecule type" value="Genomic_DNA"/>
</dbReference>
<proteinExistence type="predicted"/>
<dbReference type="CDD" id="cd09126">
    <property type="entry name" value="PLDc_C_DEXD_like"/>
    <property type="match status" value="1"/>
</dbReference>
<dbReference type="GO" id="GO:0005524">
    <property type="term" value="F:ATP binding"/>
    <property type="evidence" value="ECO:0007669"/>
    <property type="project" value="InterPro"/>
</dbReference>
<comment type="caution">
    <text evidence="3">The sequence shown here is derived from an EMBL/GenBank/DDBJ whole genome shotgun (WGS) entry which is preliminary data.</text>
</comment>
<dbReference type="Gene3D" id="3.40.50.300">
    <property type="entry name" value="P-loop containing nucleotide triphosphate hydrolases"/>
    <property type="match status" value="2"/>
</dbReference>
<accession>A0A3E5BL76</accession>
<dbReference type="GO" id="GO:0003677">
    <property type="term" value="F:DNA binding"/>
    <property type="evidence" value="ECO:0007669"/>
    <property type="project" value="InterPro"/>
</dbReference>
<dbReference type="SMART" id="SM00487">
    <property type="entry name" value="DEXDc"/>
    <property type="match status" value="1"/>
</dbReference>
<reference evidence="3 4" key="1">
    <citation type="submission" date="2018-08" db="EMBL/GenBank/DDBJ databases">
        <title>A genome reference for cultivated species of the human gut microbiota.</title>
        <authorList>
            <person name="Zou Y."/>
            <person name="Xue W."/>
            <person name="Luo G."/>
        </authorList>
    </citation>
    <scope>NUCLEOTIDE SEQUENCE [LARGE SCALE GENOMIC DNA]</scope>
    <source>
        <strain evidence="3 4">OM05-15BH</strain>
    </source>
</reference>
<evidence type="ECO:0000259" key="2">
    <source>
        <dbReference type="PROSITE" id="PS51192"/>
    </source>
</evidence>
<organism evidence="3 4">
    <name type="scientific">Bacteroides oleiciplenus</name>
    <dbReference type="NCBI Taxonomy" id="626931"/>
    <lineage>
        <taxon>Bacteria</taxon>
        <taxon>Pseudomonadati</taxon>
        <taxon>Bacteroidota</taxon>
        <taxon>Bacteroidia</taxon>
        <taxon>Bacteroidales</taxon>
        <taxon>Bacteroidaceae</taxon>
        <taxon>Bacteroides</taxon>
    </lineage>
</organism>
<dbReference type="SUPFAM" id="SSF52540">
    <property type="entry name" value="P-loop containing nucleoside triphosphate hydrolases"/>
    <property type="match status" value="2"/>
</dbReference>
<keyword evidence="3" id="KW-0347">Helicase</keyword>
<feature type="domain" description="Helicase ATP-binding" evidence="2">
    <location>
        <begin position="464"/>
        <end position="629"/>
    </location>
</feature>
<dbReference type="AlphaFoldDB" id="A0A3E5BL76"/>
<gene>
    <name evidence="3" type="ORF">DXB65_04600</name>
</gene>
<dbReference type="InterPro" id="IPR027417">
    <property type="entry name" value="P-loop_NTPase"/>
</dbReference>
<keyword evidence="3" id="KW-0067">ATP-binding</keyword>
<dbReference type="InterPro" id="IPR050742">
    <property type="entry name" value="Helicase_Restrict-Modif_Enz"/>
</dbReference>
<keyword evidence="1" id="KW-0175">Coiled coil</keyword>
<evidence type="ECO:0000313" key="3">
    <source>
        <dbReference type="EMBL" id="RGN38135.1"/>
    </source>
</evidence>
<dbReference type="PANTHER" id="PTHR47396">
    <property type="entry name" value="TYPE I RESTRICTION ENZYME ECOKI R PROTEIN"/>
    <property type="match status" value="1"/>
</dbReference>
<keyword evidence="3" id="KW-0378">Hydrolase</keyword>
<evidence type="ECO:0000313" key="4">
    <source>
        <dbReference type="Proteomes" id="UP000260983"/>
    </source>
</evidence>
<dbReference type="CDD" id="cd18785">
    <property type="entry name" value="SF2_C"/>
    <property type="match status" value="1"/>
</dbReference>
<dbReference type="PANTHER" id="PTHR47396:SF1">
    <property type="entry name" value="ATP-DEPENDENT HELICASE IRC3-RELATED"/>
    <property type="match status" value="1"/>
</dbReference>
<feature type="coiled-coil region" evidence="1">
    <location>
        <begin position="7"/>
        <end position="34"/>
    </location>
</feature>
<dbReference type="RefSeq" id="WP_117723478.1">
    <property type="nucleotide sequence ID" value="NZ_QSUL01000003.1"/>
</dbReference>
<dbReference type="SUPFAM" id="SSF56024">
    <property type="entry name" value="Phospholipase D/nuclease"/>
    <property type="match status" value="1"/>
</dbReference>
<dbReference type="Proteomes" id="UP000260983">
    <property type="component" value="Unassembled WGS sequence"/>
</dbReference>
<dbReference type="GO" id="GO:0016787">
    <property type="term" value="F:hydrolase activity"/>
    <property type="evidence" value="ECO:0007669"/>
    <property type="project" value="InterPro"/>
</dbReference>
<dbReference type="PROSITE" id="PS51192">
    <property type="entry name" value="HELICASE_ATP_BIND_1"/>
    <property type="match status" value="1"/>
</dbReference>
<name>A0A3E5BL76_9BACE</name>
<dbReference type="GO" id="GO:0004386">
    <property type="term" value="F:helicase activity"/>
    <property type="evidence" value="ECO:0007669"/>
    <property type="project" value="UniProtKB-KW"/>
</dbReference>
<dbReference type="GO" id="GO:0005829">
    <property type="term" value="C:cytosol"/>
    <property type="evidence" value="ECO:0007669"/>
    <property type="project" value="TreeGrafter"/>
</dbReference>